<feature type="signal peptide" evidence="1">
    <location>
        <begin position="1"/>
        <end position="24"/>
    </location>
</feature>
<dbReference type="Proteomes" id="UP000053268">
    <property type="component" value="Unassembled WGS sequence"/>
</dbReference>
<keyword evidence="1" id="KW-0732">Signal</keyword>
<evidence type="ECO:0000313" key="2">
    <source>
        <dbReference type="EMBL" id="KPI91150.1"/>
    </source>
</evidence>
<evidence type="ECO:0000313" key="3">
    <source>
        <dbReference type="Proteomes" id="UP000053268"/>
    </source>
</evidence>
<evidence type="ECO:0000256" key="1">
    <source>
        <dbReference type="SAM" id="SignalP"/>
    </source>
</evidence>
<organism evidence="2 3">
    <name type="scientific">Papilio xuthus</name>
    <name type="common">Asian swallowtail butterfly</name>
    <dbReference type="NCBI Taxonomy" id="66420"/>
    <lineage>
        <taxon>Eukaryota</taxon>
        <taxon>Metazoa</taxon>
        <taxon>Ecdysozoa</taxon>
        <taxon>Arthropoda</taxon>
        <taxon>Hexapoda</taxon>
        <taxon>Insecta</taxon>
        <taxon>Pterygota</taxon>
        <taxon>Neoptera</taxon>
        <taxon>Endopterygota</taxon>
        <taxon>Lepidoptera</taxon>
        <taxon>Glossata</taxon>
        <taxon>Ditrysia</taxon>
        <taxon>Papilionoidea</taxon>
        <taxon>Papilionidae</taxon>
        <taxon>Papilioninae</taxon>
        <taxon>Papilio</taxon>
    </lineage>
</organism>
<accession>A0A194PJ88</accession>
<dbReference type="STRING" id="66420.A0A194PJ88"/>
<feature type="chain" id="PRO_5008263303" evidence="1">
    <location>
        <begin position="25"/>
        <end position="95"/>
    </location>
</feature>
<reference evidence="2 3" key="1">
    <citation type="journal article" date="2015" name="Nat. Commun.">
        <title>Outbred genome sequencing and CRISPR/Cas9 gene editing in butterflies.</title>
        <authorList>
            <person name="Li X."/>
            <person name="Fan D."/>
            <person name="Zhang W."/>
            <person name="Liu G."/>
            <person name="Zhang L."/>
            <person name="Zhao L."/>
            <person name="Fang X."/>
            <person name="Chen L."/>
            <person name="Dong Y."/>
            <person name="Chen Y."/>
            <person name="Ding Y."/>
            <person name="Zhao R."/>
            <person name="Feng M."/>
            <person name="Zhu Y."/>
            <person name="Feng Y."/>
            <person name="Jiang X."/>
            <person name="Zhu D."/>
            <person name="Xiang H."/>
            <person name="Feng X."/>
            <person name="Li S."/>
            <person name="Wang J."/>
            <person name="Zhang G."/>
            <person name="Kronforst M.R."/>
            <person name="Wang W."/>
        </authorList>
    </citation>
    <scope>NUCLEOTIDE SEQUENCE [LARGE SCALE GENOMIC DNA]</scope>
    <source>
        <strain evidence="2">Ya'a_city_454_Px</strain>
        <tissue evidence="2">Whole body</tissue>
    </source>
</reference>
<dbReference type="EMBL" id="KQ459606">
    <property type="protein sequence ID" value="KPI91150.1"/>
    <property type="molecule type" value="Genomic_DNA"/>
</dbReference>
<sequence length="95" mass="10415">MLKRALPLLKLFTLWGLEAAPCNGHITTDTNLVITTPASKPFKDVPGPRALPFVGQLYHFLPGGEVCSFVIISWLHGSHADFSLKFYQGFTNAEG</sequence>
<dbReference type="AlphaFoldDB" id="A0A194PJ88"/>
<gene>
    <name evidence="2" type="ORF">RR46_14654</name>
</gene>
<proteinExistence type="predicted"/>
<keyword evidence="3" id="KW-1185">Reference proteome</keyword>
<name>A0A194PJ88_PAPXU</name>
<protein>
    <submittedName>
        <fullName evidence="2">Uncharacterized protein</fullName>
    </submittedName>
</protein>